<proteinExistence type="predicted"/>
<dbReference type="InterPro" id="IPR049254">
    <property type="entry name" value="Phage_tail_terminator"/>
</dbReference>
<dbReference type="Proteomes" id="UP000787672">
    <property type="component" value="Unassembled WGS sequence"/>
</dbReference>
<name>A0ABS6FDZ2_9FIRM</name>
<evidence type="ECO:0000313" key="1">
    <source>
        <dbReference type="EMBL" id="MBU5628288.1"/>
    </source>
</evidence>
<keyword evidence="2" id="KW-1185">Reference proteome</keyword>
<comment type="caution">
    <text evidence="1">The sequence shown here is derived from an EMBL/GenBank/DDBJ whole genome shotgun (WGS) entry which is preliminary data.</text>
</comment>
<organism evidence="1 2">
    <name type="scientific">Dysosmobacter acutus</name>
    <dbReference type="NCBI Taxonomy" id="2841504"/>
    <lineage>
        <taxon>Bacteria</taxon>
        <taxon>Bacillati</taxon>
        <taxon>Bacillota</taxon>
        <taxon>Clostridia</taxon>
        <taxon>Eubacteriales</taxon>
        <taxon>Oscillospiraceae</taxon>
        <taxon>Dysosmobacter</taxon>
    </lineage>
</organism>
<evidence type="ECO:0000313" key="2">
    <source>
        <dbReference type="Proteomes" id="UP000787672"/>
    </source>
</evidence>
<dbReference type="EMBL" id="JAHLQN010000001">
    <property type="protein sequence ID" value="MBU5628288.1"/>
    <property type="molecule type" value="Genomic_DNA"/>
</dbReference>
<reference evidence="1 2" key="1">
    <citation type="submission" date="2021-06" db="EMBL/GenBank/DDBJ databases">
        <authorList>
            <person name="Sun Q."/>
            <person name="Li D."/>
        </authorList>
    </citation>
    <scope>NUCLEOTIDE SEQUENCE [LARGE SCALE GENOMIC DNA]</scope>
    <source>
        <strain evidence="1 2">MSJ-2</strain>
    </source>
</reference>
<dbReference type="RefSeq" id="WP_216633550.1">
    <property type="nucleotide sequence ID" value="NZ_JAHLQN010000001.1"/>
</dbReference>
<accession>A0ABS6FDZ2</accession>
<protein>
    <submittedName>
        <fullName evidence="1">Uncharacterized protein</fullName>
    </submittedName>
</protein>
<dbReference type="Pfam" id="PF20765">
    <property type="entry name" value="Phage_tail_terminator_8"/>
    <property type="match status" value="1"/>
</dbReference>
<sequence>MTLNDFLEAIAKKLIARWPARHVFVNRIPAEADGNFYVRVIETTQEQKLDRRRVRTTRFEVCYLQADRDNLSFNTWLEAMLDDFETLSVFEKTEDGTDVFRSLRLTNIAANQDGDERFFSFRFDARLNFVITPDVIPSMYYLDQNNTIKSEV</sequence>
<gene>
    <name evidence="1" type="ORF">KQI82_15365</name>
</gene>